<dbReference type="AlphaFoldDB" id="A0AAD6CZF3"/>
<dbReference type="Proteomes" id="UP001220324">
    <property type="component" value="Unassembled WGS sequence"/>
</dbReference>
<evidence type="ECO:0000256" key="1">
    <source>
        <dbReference type="SAM" id="SignalP"/>
    </source>
</evidence>
<proteinExistence type="predicted"/>
<comment type="caution">
    <text evidence="2">The sequence shown here is derived from an EMBL/GenBank/DDBJ whole genome shotgun (WGS) entry which is preliminary data.</text>
</comment>
<name>A0AAD6CZF3_9EURO</name>
<evidence type="ECO:0000313" key="3">
    <source>
        <dbReference type="Proteomes" id="UP001220324"/>
    </source>
</evidence>
<keyword evidence="1" id="KW-0732">Signal</keyword>
<sequence length="77" mass="8739">MNFLLLMSLVFFAPLLLYVGSRFRTRLGGFSVRPGLDSYGQSYLRTMANSGSAMSEQIEMEDMLAEPGTHRHFEEDD</sequence>
<accession>A0AAD6CZF3</accession>
<feature type="chain" id="PRO_5042276606" evidence="1">
    <location>
        <begin position="22"/>
        <end position="77"/>
    </location>
</feature>
<feature type="signal peptide" evidence="1">
    <location>
        <begin position="1"/>
        <end position="21"/>
    </location>
</feature>
<dbReference type="EMBL" id="JAQIZZ010000003">
    <property type="protein sequence ID" value="KAJ5546202.1"/>
    <property type="molecule type" value="Genomic_DNA"/>
</dbReference>
<keyword evidence="3" id="KW-1185">Reference proteome</keyword>
<evidence type="ECO:0000313" key="2">
    <source>
        <dbReference type="EMBL" id="KAJ5546202.1"/>
    </source>
</evidence>
<gene>
    <name evidence="2" type="ORF">N7494_003787</name>
</gene>
<protein>
    <submittedName>
        <fullName evidence="2">Uncharacterized protein</fullName>
    </submittedName>
</protein>
<reference evidence="2 3" key="1">
    <citation type="journal article" date="2023" name="IMA Fungus">
        <title>Comparative genomic study of the Penicillium genus elucidates a diverse pangenome and 15 lateral gene transfer events.</title>
        <authorList>
            <person name="Petersen C."/>
            <person name="Sorensen T."/>
            <person name="Nielsen M.R."/>
            <person name="Sondergaard T.E."/>
            <person name="Sorensen J.L."/>
            <person name="Fitzpatrick D.A."/>
            <person name="Frisvad J.C."/>
            <person name="Nielsen K.L."/>
        </authorList>
    </citation>
    <scope>NUCLEOTIDE SEQUENCE [LARGE SCALE GENOMIC DNA]</scope>
    <source>
        <strain evidence="2 3">IBT 35679</strain>
    </source>
</reference>
<organism evidence="2 3">
    <name type="scientific">Penicillium frequentans</name>
    <dbReference type="NCBI Taxonomy" id="3151616"/>
    <lineage>
        <taxon>Eukaryota</taxon>
        <taxon>Fungi</taxon>
        <taxon>Dikarya</taxon>
        <taxon>Ascomycota</taxon>
        <taxon>Pezizomycotina</taxon>
        <taxon>Eurotiomycetes</taxon>
        <taxon>Eurotiomycetidae</taxon>
        <taxon>Eurotiales</taxon>
        <taxon>Aspergillaceae</taxon>
        <taxon>Penicillium</taxon>
    </lineage>
</organism>